<evidence type="ECO:0000313" key="1">
    <source>
        <dbReference type="EMBL" id="WUM19351.1"/>
    </source>
</evidence>
<organism evidence="1 2">
    <name type="scientific">Williamsia herbipolensis</name>
    <dbReference type="NCBI Taxonomy" id="1603258"/>
    <lineage>
        <taxon>Bacteria</taxon>
        <taxon>Bacillati</taxon>
        <taxon>Actinomycetota</taxon>
        <taxon>Actinomycetes</taxon>
        <taxon>Mycobacteriales</taxon>
        <taxon>Nocardiaceae</taxon>
        <taxon>Williamsia</taxon>
    </lineage>
</organism>
<gene>
    <name evidence="1" type="ORF">OG579_16830</name>
</gene>
<keyword evidence="2" id="KW-1185">Reference proteome</keyword>
<protein>
    <submittedName>
        <fullName evidence="1">Uncharacterized protein</fullName>
    </submittedName>
</protein>
<proteinExistence type="predicted"/>
<dbReference type="Proteomes" id="UP001432128">
    <property type="component" value="Chromosome"/>
</dbReference>
<dbReference type="EMBL" id="CP108021">
    <property type="protein sequence ID" value="WUM19351.1"/>
    <property type="molecule type" value="Genomic_DNA"/>
</dbReference>
<reference evidence="1 2" key="1">
    <citation type="submission" date="2022-10" db="EMBL/GenBank/DDBJ databases">
        <title>The complete genomes of actinobacterial strains from the NBC collection.</title>
        <authorList>
            <person name="Joergensen T.S."/>
            <person name="Alvarez Arevalo M."/>
            <person name="Sterndorff E.B."/>
            <person name="Faurdal D."/>
            <person name="Vuksanovic O."/>
            <person name="Mourched A.-S."/>
            <person name="Charusanti P."/>
            <person name="Shaw S."/>
            <person name="Blin K."/>
            <person name="Weber T."/>
        </authorList>
    </citation>
    <scope>NUCLEOTIDE SEQUENCE [LARGE SCALE GENOMIC DNA]</scope>
    <source>
        <strain evidence="1 2">NBC_00319</strain>
    </source>
</reference>
<dbReference type="AlphaFoldDB" id="A0AAU4JZZ2"/>
<name>A0AAU4JZZ2_9NOCA</name>
<dbReference type="RefSeq" id="WP_328856860.1">
    <property type="nucleotide sequence ID" value="NZ_CP108021.1"/>
</dbReference>
<dbReference type="KEGG" id="whr:OG579_16830"/>
<accession>A0AAU4JZZ2</accession>
<sequence>MTTPAPRTTLDELLTEIDRDHSRTGTSYTEIKINEYGTTLVVYDAAPSSSYDLADEDPGEPGELIIAGTAVPGSSPDLVAARLLAELRAR</sequence>
<evidence type="ECO:0000313" key="2">
    <source>
        <dbReference type="Proteomes" id="UP001432128"/>
    </source>
</evidence>